<gene>
    <name evidence="2" type="ORF">CVT24_010056</name>
</gene>
<evidence type="ECO:0000256" key="1">
    <source>
        <dbReference type="SAM" id="MobiDB-lite"/>
    </source>
</evidence>
<sequence length="297" mass="33237">MSDNPQYSVNYKELCSRAAREEVNSAIQRAAELAIKIDDVVKTVNKHHAAYNSLAIHVMMLIGTYYWNHKQQLEVSGISAITDGLVKLLKRIHKTVKRRTGSAKWFFISHLFRKTSTVVDKLNSKLKQQDTLQSSYNQPSLRAQIRVEDLPVDLWNIHDTLGNEPDPLTSTEPSLLNSYAMSSKAEELECECNSGVLSGGSPIPSLYLEDEPSILEDSVHDPAMDTSPQERRVQVRCSEWPEGSNGEEDQENCPTSKTNPPMSSRSMRGRSSPHRSASPQKAEEEHTSEVYGASSLH</sequence>
<keyword evidence="3" id="KW-1185">Reference proteome</keyword>
<proteinExistence type="predicted"/>
<evidence type="ECO:0000313" key="3">
    <source>
        <dbReference type="Proteomes" id="UP000284842"/>
    </source>
</evidence>
<evidence type="ECO:0000313" key="2">
    <source>
        <dbReference type="EMBL" id="PPR07264.1"/>
    </source>
</evidence>
<comment type="caution">
    <text evidence="2">The sequence shown here is derived from an EMBL/GenBank/DDBJ whole genome shotgun (WGS) entry which is preliminary data.</text>
</comment>
<dbReference type="AlphaFoldDB" id="A0A409YW59"/>
<dbReference type="InParanoid" id="A0A409YW59"/>
<organism evidence="2 3">
    <name type="scientific">Panaeolus cyanescens</name>
    <dbReference type="NCBI Taxonomy" id="181874"/>
    <lineage>
        <taxon>Eukaryota</taxon>
        <taxon>Fungi</taxon>
        <taxon>Dikarya</taxon>
        <taxon>Basidiomycota</taxon>
        <taxon>Agaricomycotina</taxon>
        <taxon>Agaricomycetes</taxon>
        <taxon>Agaricomycetidae</taxon>
        <taxon>Agaricales</taxon>
        <taxon>Agaricineae</taxon>
        <taxon>Galeropsidaceae</taxon>
        <taxon>Panaeolus</taxon>
    </lineage>
</organism>
<feature type="compositionally biased region" description="Basic and acidic residues" evidence="1">
    <location>
        <begin position="218"/>
        <end position="233"/>
    </location>
</feature>
<dbReference type="EMBL" id="NHTK01000483">
    <property type="protein sequence ID" value="PPR07264.1"/>
    <property type="molecule type" value="Genomic_DNA"/>
</dbReference>
<name>A0A409YW59_9AGAR</name>
<protein>
    <submittedName>
        <fullName evidence="2">Uncharacterized protein</fullName>
    </submittedName>
</protein>
<accession>A0A409YW59</accession>
<feature type="region of interest" description="Disordered" evidence="1">
    <location>
        <begin position="218"/>
        <end position="297"/>
    </location>
</feature>
<reference evidence="2 3" key="1">
    <citation type="journal article" date="2018" name="Evol. Lett.">
        <title>Horizontal gene cluster transfer increased hallucinogenic mushroom diversity.</title>
        <authorList>
            <person name="Reynolds H.T."/>
            <person name="Vijayakumar V."/>
            <person name="Gluck-Thaler E."/>
            <person name="Korotkin H.B."/>
            <person name="Matheny P.B."/>
            <person name="Slot J.C."/>
        </authorList>
    </citation>
    <scope>NUCLEOTIDE SEQUENCE [LARGE SCALE GENOMIC DNA]</scope>
    <source>
        <strain evidence="2 3">2629</strain>
    </source>
</reference>
<dbReference type="Proteomes" id="UP000284842">
    <property type="component" value="Unassembled WGS sequence"/>
</dbReference>